<evidence type="ECO:0000259" key="9">
    <source>
        <dbReference type="Pfam" id="PF02384"/>
    </source>
</evidence>
<accession>A0A1G5ZET4</accession>
<protein>
    <recommendedName>
        <fullName evidence="2">site-specific DNA-methyltransferase (adenine-specific)</fullName>
        <ecNumber evidence="2">2.1.1.72</ecNumber>
    </recommendedName>
</protein>
<dbReference type="Pfam" id="PF02384">
    <property type="entry name" value="N6_Mtase"/>
    <property type="match status" value="1"/>
</dbReference>
<organism evidence="11 12">
    <name type="scientific">Algoriphagus alkaliphilus</name>
    <dbReference type="NCBI Taxonomy" id="279824"/>
    <lineage>
        <taxon>Bacteria</taxon>
        <taxon>Pseudomonadati</taxon>
        <taxon>Bacteroidota</taxon>
        <taxon>Cytophagia</taxon>
        <taxon>Cytophagales</taxon>
        <taxon>Cyclobacteriaceae</taxon>
        <taxon>Algoriphagus</taxon>
    </lineage>
</organism>
<dbReference type="Gene3D" id="3.40.50.150">
    <property type="entry name" value="Vaccinia Virus protein VP39"/>
    <property type="match status" value="1"/>
</dbReference>
<comment type="similarity">
    <text evidence="1">Belongs to the N(4)/N(6)-methyltransferase family.</text>
</comment>
<dbReference type="Pfam" id="PF12161">
    <property type="entry name" value="HsdM_N"/>
    <property type="match status" value="1"/>
</dbReference>
<dbReference type="Gene3D" id="1.20.1260.30">
    <property type="match status" value="1"/>
</dbReference>
<evidence type="ECO:0000256" key="2">
    <source>
        <dbReference type="ARBA" id="ARBA00011900"/>
    </source>
</evidence>
<feature type="domain" description="N6 adenine-specific DNA methyltransferase N-terminal" evidence="10">
    <location>
        <begin position="10"/>
        <end position="122"/>
    </location>
</feature>
<dbReference type="GO" id="GO:0032259">
    <property type="term" value="P:methylation"/>
    <property type="evidence" value="ECO:0007669"/>
    <property type="project" value="UniProtKB-KW"/>
</dbReference>
<gene>
    <name evidence="11" type="ORF">SAMN03080617_03675</name>
</gene>
<dbReference type="GO" id="GO:0008170">
    <property type="term" value="F:N-methyltransferase activity"/>
    <property type="evidence" value="ECO:0007669"/>
    <property type="project" value="InterPro"/>
</dbReference>
<comment type="catalytic activity">
    <reaction evidence="7">
        <text>a 2'-deoxyadenosine in DNA + S-adenosyl-L-methionine = an N(6)-methyl-2'-deoxyadenosine in DNA + S-adenosyl-L-homocysteine + H(+)</text>
        <dbReference type="Rhea" id="RHEA:15197"/>
        <dbReference type="Rhea" id="RHEA-COMP:12418"/>
        <dbReference type="Rhea" id="RHEA-COMP:12419"/>
        <dbReference type="ChEBI" id="CHEBI:15378"/>
        <dbReference type="ChEBI" id="CHEBI:57856"/>
        <dbReference type="ChEBI" id="CHEBI:59789"/>
        <dbReference type="ChEBI" id="CHEBI:90615"/>
        <dbReference type="ChEBI" id="CHEBI:90616"/>
        <dbReference type="EC" id="2.1.1.72"/>
    </reaction>
</comment>
<evidence type="ECO:0000256" key="6">
    <source>
        <dbReference type="ARBA" id="ARBA00022747"/>
    </source>
</evidence>
<keyword evidence="5" id="KW-0949">S-adenosyl-L-methionine</keyword>
<dbReference type="STRING" id="279824.SAMN03080617_03675"/>
<evidence type="ECO:0000256" key="5">
    <source>
        <dbReference type="ARBA" id="ARBA00022691"/>
    </source>
</evidence>
<dbReference type="EMBL" id="FMXE01000034">
    <property type="protein sequence ID" value="SDA93056.1"/>
    <property type="molecule type" value="Genomic_DNA"/>
</dbReference>
<dbReference type="PROSITE" id="PS00092">
    <property type="entry name" value="N6_MTASE"/>
    <property type="match status" value="1"/>
</dbReference>
<dbReference type="GO" id="GO:0009007">
    <property type="term" value="F:site-specific DNA-methyltransferase (adenine-specific) activity"/>
    <property type="evidence" value="ECO:0007669"/>
    <property type="project" value="UniProtKB-EC"/>
</dbReference>
<name>A0A1G5ZET4_9BACT</name>
<dbReference type="PANTHER" id="PTHR42933:SF3">
    <property type="entry name" value="TYPE I RESTRICTION ENZYME MJAVIII METHYLASE SUBUNIT"/>
    <property type="match status" value="1"/>
</dbReference>
<dbReference type="InterPro" id="IPR022749">
    <property type="entry name" value="D12N6_MeTrfase_N"/>
</dbReference>
<dbReference type="InterPro" id="IPR051537">
    <property type="entry name" value="DNA_Adenine_Mtase"/>
</dbReference>
<dbReference type="InterPro" id="IPR029063">
    <property type="entry name" value="SAM-dependent_MTases_sf"/>
</dbReference>
<evidence type="ECO:0000313" key="11">
    <source>
        <dbReference type="EMBL" id="SDA93056.1"/>
    </source>
</evidence>
<feature type="domain" description="DNA methylase adenine-specific" evidence="9">
    <location>
        <begin position="137"/>
        <end position="461"/>
    </location>
</feature>
<reference evidence="12" key="1">
    <citation type="submission" date="2016-10" db="EMBL/GenBank/DDBJ databases">
        <authorList>
            <person name="Varghese N."/>
            <person name="Submissions S."/>
        </authorList>
    </citation>
    <scope>NUCLEOTIDE SEQUENCE [LARGE SCALE GENOMIC DNA]</scope>
    <source>
        <strain evidence="12">DSM 22703</strain>
    </source>
</reference>
<feature type="coiled-coil region" evidence="8">
    <location>
        <begin position="639"/>
        <end position="666"/>
    </location>
</feature>
<evidence type="ECO:0000256" key="1">
    <source>
        <dbReference type="ARBA" id="ARBA00006594"/>
    </source>
</evidence>
<evidence type="ECO:0000256" key="3">
    <source>
        <dbReference type="ARBA" id="ARBA00022603"/>
    </source>
</evidence>
<dbReference type="GO" id="GO:0003677">
    <property type="term" value="F:DNA binding"/>
    <property type="evidence" value="ECO:0007669"/>
    <property type="project" value="InterPro"/>
</dbReference>
<dbReference type="PRINTS" id="PR00507">
    <property type="entry name" value="N12N6MTFRASE"/>
</dbReference>
<dbReference type="EC" id="2.1.1.72" evidence="2"/>
<keyword evidence="4" id="KW-0808">Transferase</keyword>
<keyword evidence="8" id="KW-0175">Coiled coil</keyword>
<dbReference type="GO" id="GO:0009307">
    <property type="term" value="P:DNA restriction-modification system"/>
    <property type="evidence" value="ECO:0007669"/>
    <property type="project" value="UniProtKB-KW"/>
</dbReference>
<dbReference type="SUPFAM" id="SSF53335">
    <property type="entry name" value="S-adenosyl-L-methionine-dependent methyltransferases"/>
    <property type="match status" value="1"/>
</dbReference>
<keyword evidence="12" id="KW-1185">Reference proteome</keyword>
<evidence type="ECO:0000256" key="4">
    <source>
        <dbReference type="ARBA" id="ARBA00022679"/>
    </source>
</evidence>
<dbReference type="OrthoDB" id="9814572at2"/>
<dbReference type="AlphaFoldDB" id="A0A1G5ZET4"/>
<evidence type="ECO:0000259" key="10">
    <source>
        <dbReference type="Pfam" id="PF12161"/>
    </source>
</evidence>
<dbReference type="RefSeq" id="WP_092733290.1">
    <property type="nucleotide sequence ID" value="NZ_FMXE01000034.1"/>
</dbReference>
<keyword evidence="3" id="KW-0489">Methyltransferase</keyword>
<keyword evidence="6" id="KW-0680">Restriction system</keyword>
<dbReference type="InterPro" id="IPR002052">
    <property type="entry name" value="DNA_methylase_N6_adenine_CS"/>
</dbReference>
<evidence type="ECO:0000313" key="12">
    <source>
        <dbReference type="Proteomes" id="UP000198756"/>
    </source>
</evidence>
<evidence type="ECO:0000256" key="8">
    <source>
        <dbReference type="SAM" id="Coils"/>
    </source>
</evidence>
<evidence type="ECO:0000256" key="7">
    <source>
        <dbReference type="ARBA" id="ARBA00047942"/>
    </source>
</evidence>
<dbReference type="InterPro" id="IPR038333">
    <property type="entry name" value="T1MK-like_N_sf"/>
</dbReference>
<dbReference type="PANTHER" id="PTHR42933">
    <property type="entry name" value="SLR6095 PROTEIN"/>
    <property type="match status" value="1"/>
</dbReference>
<dbReference type="Proteomes" id="UP000198756">
    <property type="component" value="Unassembled WGS sequence"/>
</dbReference>
<proteinExistence type="inferred from homology"/>
<sequence>MAIKKSELYSSLWASCDELRGGMDPSQYKDYILVLLFVKYVSDKYANDPDAIIEIPQGGSFKDMQALKGNKDIGNQINIIIGELAKANDLKGVIDVADFADDDKLGKGKEMVDKLTNLIAIFENPALDFSKNRAGGDDILGDAFEYLMKNFATESGKSKGQFYTPSEVSRVMAKVLSIHDATNKTTFYDPTCGSGSLLLKALDEADGKGTIYGQEKDVATAALARMNMILHGQEAIEIHRGQSTLSDPFFKDSNGYLKTFDFVVANPPFSSVNWASGFNPQDDLYGRFEKDEIESAKTGKASYKTPPDKNGDYAFLLHILKSLKSTGKGACILPHGVLFRGNAEAEIRKSLILRGYIKGIIGLPANLFYGTGIPACIIVLDKEGASERKHIFLVDASKGFIKDGNKNRLREQDIHKIVDVFNKQIELPKFSRLVPVDEISDPKNDFNLNIPRYIDSQESEDIQDIEAHLLGDIPNADIDALEEYWNVYPNLRKQLFKDGRQNYSQLTVEPAQVKSEIFQHPEFVAFSQEMDALFEGWKTKNTQFLKTLTPMASGGQKPKQTIYRISEDVLATYTGKALMDKYDVYQHLMNYWNEVMQDDCYLIAVDGWKAELSIIKQTKSATVWDCDLAPKTLVIDRYFQAEKKAIEKLEADKETIATQLTELEEEHSTEDGYFADLDKVNKANVQKRLKELLANKPKSKKPTYLIAAEPEASYGEQAILEQYLELVETQAEINKKIKEAIIDLDIKVIERYKTLTETEIKQLVVDDKWMASIERSVKTEMERISQRLTQRIKELAERYETPLPKQTTDVAKLEEKVNAHLEKMGFVWG</sequence>
<dbReference type="InterPro" id="IPR003356">
    <property type="entry name" value="DNA_methylase_A-5"/>
</dbReference>